<feature type="domain" description="AMP-dependent synthetase/ligase" evidence="1">
    <location>
        <begin position="44"/>
        <end position="465"/>
    </location>
</feature>
<dbReference type="AlphaFoldDB" id="A0A4U6RYM2"/>
<dbReference type="Pfam" id="PF23562">
    <property type="entry name" value="AMP-binding_C_3"/>
    <property type="match status" value="1"/>
</dbReference>
<dbReference type="InterPro" id="IPR050237">
    <property type="entry name" value="ATP-dep_AMP-bd_enzyme"/>
</dbReference>
<dbReference type="Proteomes" id="UP000305095">
    <property type="component" value="Unassembled WGS sequence"/>
</dbReference>
<dbReference type="PROSITE" id="PS00455">
    <property type="entry name" value="AMP_BINDING"/>
    <property type="match status" value="1"/>
</dbReference>
<dbReference type="PANTHER" id="PTHR43767:SF1">
    <property type="entry name" value="NONRIBOSOMAL PEPTIDE SYNTHASE PES1 (EUROFUNG)-RELATED"/>
    <property type="match status" value="1"/>
</dbReference>
<dbReference type="InterPro" id="IPR020845">
    <property type="entry name" value="AMP-binding_CS"/>
</dbReference>
<name>A0A4U6RYM2_BRAEL</name>
<dbReference type="Pfam" id="PF00501">
    <property type="entry name" value="AMP-binding"/>
    <property type="match status" value="1"/>
</dbReference>
<dbReference type="InterPro" id="IPR000873">
    <property type="entry name" value="AMP-dep_synth/lig_dom"/>
</dbReference>
<sequence>MTMITNSVSPATARKRQVPVLSGVIDSGIANFEAVERTFAQMVQDRAEVEPEEVAFCQWDGMRAIPTTWAQYASAVCEVALGLAALGIARGDRVAIMATGRGEWVVTALAILSAGAIPVGVYPTSAAAEVRQLVRHSEAVAMVVGDEADVAKVAAVAPELPALRAVISFDGAPSGLPETVVCKTWTGLREAGRALDETNPALLDFLLDGGHIDQTAALFYTSGSTGDPKGVIHTHRTLQYSILGSAVLNPELTKTRRDSVSFLGLSHVSPALSGVFAPIMTRSVVTFCRLDQSSEVLRSVRPTGIVWPPRLHEKLLSAALSAIKASPASFQKSYEDAMAVAREVAAARRRGDAVPADLQARYDQAHEQVFVPLRAKLGVDRVNVAWTASGAMTPEVHALWQMWGVDLRELYGTTETCGWVLAQWDRAFPPPGSVGKAMPDPRFAIRTSSEGELLVKGPLLFRGYWNNPEATAEVMDGEWYRTGDLVEIDASGEVKLIGRAKDIIVTSGGKTVSPQPIEGRLKAGPLVEEAVVVGDGRNYLTVLIWPTEKGGRLDRDALREGLREWIEQLNAELARPLQLKDFRIAPRALSPDAGELTSKGTIRRAAVLTSFSALVDEMYSAAEHNEFAGQARLQG</sequence>
<dbReference type="SUPFAM" id="SSF56801">
    <property type="entry name" value="Acetyl-CoA synthetase-like"/>
    <property type="match status" value="1"/>
</dbReference>
<gene>
    <name evidence="2" type="ORF">FDV58_16360</name>
</gene>
<protein>
    <submittedName>
        <fullName evidence="2">AMP-binding protein</fullName>
    </submittedName>
</protein>
<dbReference type="Gene3D" id="3.40.50.12780">
    <property type="entry name" value="N-terminal domain of ligase-like"/>
    <property type="match status" value="1"/>
</dbReference>
<evidence type="ECO:0000259" key="1">
    <source>
        <dbReference type="Pfam" id="PF00501"/>
    </source>
</evidence>
<proteinExistence type="predicted"/>
<dbReference type="InterPro" id="IPR042099">
    <property type="entry name" value="ANL_N_sf"/>
</dbReference>
<dbReference type="EMBL" id="SZZP01000009">
    <property type="protein sequence ID" value="TKV80349.1"/>
    <property type="molecule type" value="Genomic_DNA"/>
</dbReference>
<comment type="caution">
    <text evidence="2">The sequence shown here is derived from an EMBL/GenBank/DDBJ whole genome shotgun (WGS) entry which is preliminary data.</text>
</comment>
<evidence type="ECO:0000313" key="3">
    <source>
        <dbReference type="Proteomes" id="UP000305095"/>
    </source>
</evidence>
<dbReference type="RefSeq" id="WP_137479130.1">
    <property type="nucleotide sequence ID" value="NZ_SZZP01000009.1"/>
</dbReference>
<evidence type="ECO:0000313" key="2">
    <source>
        <dbReference type="EMBL" id="TKV80349.1"/>
    </source>
</evidence>
<reference evidence="2 3" key="1">
    <citation type="submission" date="2019-05" db="EMBL/GenBank/DDBJ databases">
        <title>Draft Genome of Bradyrhizobium elkanii strain SEMIA 938, Used in Commercial Inoculants for Lupinus spp. in Brazil.</title>
        <authorList>
            <person name="Hungria M."/>
            <person name="Delamuta J.R.M."/>
            <person name="Ribeiro R.A."/>
            <person name="Nogueira M.A."/>
        </authorList>
    </citation>
    <scope>NUCLEOTIDE SEQUENCE [LARGE SCALE GENOMIC DNA]</scope>
    <source>
        <strain evidence="2 3">Semia 938</strain>
    </source>
</reference>
<accession>A0A4U6RYM2</accession>
<organism evidence="2 3">
    <name type="scientific">Bradyrhizobium elkanii</name>
    <dbReference type="NCBI Taxonomy" id="29448"/>
    <lineage>
        <taxon>Bacteria</taxon>
        <taxon>Pseudomonadati</taxon>
        <taxon>Pseudomonadota</taxon>
        <taxon>Alphaproteobacteria</taxon>
        <taxon>Hyphomicrobiales</taxon>
        <taxon>Nitrobacteraceae</taxon>
        <taxon>Bradyrhizobium</taxon>
    </lineage>
</organism>
<dbReference type="PANTHER" id="PTHR43767">
    <property type="entry name" value="LONG-CHAIN-FATTY-ACID--COA LIGASE"/>
    <property type="match status" value="1"/>
</dbReference>